<gene>
    <name evidence="6" type="ORF">CFE62_005820</name>
</gene>
<keyword evidence="6" id="KW-0436">Ligase</keyword>
<dbReference type="GO" id="GO:0005524">
    <property type="term" value="F:ATP binding"/>
    <property type="evidence" value="ECO:0007669"/>
    <property type="project" value="UniProtKB-KW"/>
</dbReference>
<keyword evidence="7" id="KW-1185">Reference proteome</keyword>
<dbReference type="GO" id="GO:0009396">
    <property type="term" value="P:folic acid-containing compound biosynthetic process"/>
    <property type="evidence" value="ECO:0007669"/>
    <property type="project" value="TreeGrafter"/>
</dbReference>
<dbReference type="PIRSF" id="PIRSF006806">
    <property type="entry name" value="FTHF_cligase"/>
    <property type="match status" value="1"/>
</dbReference>
<dbReference type="PANTHER" id="PTHR23407">
    <property type="entry name" value="ATPASE INHIBITOR/5-FORMYLTETRAHYDROFOLATE CYCLO-LIGASE"/>
    <property type="match status" value="1"/>
</dbReference>
<dbReference type="PANTHER" id="PTHR23407:SF1">
    <property type="entry name" value="5-FORMYLTETRAHYDROFOLATE CYCLO-LIGASE"/>
    <property type="match status" value="1"/>
</dbReference>
<reference evidence="6 7" key="2">
    <citation type="journal article" date="2018" name="J. Invertebr. Pathol.">
        <title>'Candidatus Aquirickettsiella gammari' (Gammaproteobacteria: Legionellales: Coxiellaceae): A bacterial pathogen of the freshwater crustacean Gammarus fossarum (Malacostraca: Amphipoda).</title>
        <authorList>
            <person name="Bojko J."/>
            <person name="Dunn A.M."/>
            <person name="Stebbing P.D."/>
            <person name="van Aerle R."/>
            <person name="Bacela-Spychalska K."/>
            <person name="Bean T.P."/>
            <person name="Urrutia A."/>
            <person name="Stentiford G.D."/>
        </authorList>
    </citation>
    <scope>NUCLEOTIDE SEQUENCE [LARGE SCALE GENOMIC DNA]</scope>
    <source>
        <strain evidence="6">RA15029</strain>
    </source>
</reference>
<evidence type="ECO:0000313" key="7">
    <source>
        <dbReference type="Proteomes" id="UP000226429"/>
    </source>
</evidence>
<dbReference type="GO" id="GO:0046872">
    <property type="term" value="F:metal ion binding"/>
    <property type="evidence" value="ECO:0007669"/>
    <property type="project" value="UniProtKB-KW"/>
</dbReference>
<dbReference type="InterPro" id="IPR024185">
    <property type="entry name" value="FTHF_cligase-like_sf"/>
</dbReference>
<accession>A0A370CIB5</accession>
<dbReference type="InterPro" id="IPR037171">
    <property type="entry name" value="NagB/RpiA_transferase-like"/>
</dbReference>
<evidence type="ECO:0000256" key="4">
    <source>
        <dbReference type="PIRSR" id="PIRSR006806-1"/>
    </source>
</evidence>
<keyword evidence="2 4" id="KW-0547">Nucleotide-binding</keyword>
<keyword evidence="5" id="KW-0479">Metal-binding</keyword>
<dbReference type="InterPro" id="IPR002698">
    <property type="entry name" value="FTHF_cligase"/>
</dbReference>
<proteinExistence type="inferred from homology"/>
<comment type="similarity">
    <text evidence="1 5">Belongs to the 5-formyltetrahydrofolate cyclo-ligase family.</text>
</comment>
<protein>
    <recommendedName>
        <fullName evidence="5">5-formyltetrahydrofolate cyclo-ligase</fullName>
        <ecNumber evidence="5">6.3.3.2</ecNumber>
    </recommendedName>
</protein>
<keyword evidence="5" id="KW-0460">Magnesium</keyword>
<evidence type="ECO:0000256" key="2">
    <source>
        <dbReference type="ARBA" id="ARBA00022741"/>
    </source>
</evidence>
<evidence type="ECO:0000256" key="3">
    <source>
        <dbReference type="ARBA" id="ARBA00022840"/>
    </source>
</evidence>
<dbReference type="SUPFAM" id="SSF100950">
    <property type="entry name" value="NagB/RpiA/CoA transferase-like"/>
    <property type="match status" value="1"/>
</dbReference>
<dbReference type="Gene3D" id="3.40.50.10420">
    <property type="entry name" value="NagB/RpiA/CoA transferase-like"/>
    <property type="match status" value="1"/>
</dbReference>
<feature type="binding site" evidence="4">
    <location>
        <position position="55"/>
    </location>
    <ligand>
        <name>substrate</name>
    </ligand>
</feature>
<evidence type="ECO:0000256" key="5">
    <source>
        <dbReference type="RuleBase" id="RU361279"/>
    </source>
</evidence>
<dbReference type="EMBL" id="NMOS02000018">
    <property type="protein sequence ID" value="RDH40046.1"/>
    <property type="molecule type" value="Genomic_DNA"/>
</dbReference>
<feature type="binding site" evidence="4">
    <location>
        <position position="50"/>
    </location>
    <ligand>
        <name>substrate</name>
    </ligand>
</feature>
<dbReference type="GO" id="GO:0030272">
    <property type="term" value="F:5-formyltetrahydrofolate cyclo-ligase activity"/>
    <property type="evidence" value="ECO:0007669"/>
    <property type="project" value="UniProtKB-EC"/>
</dbReference>
<dbReference type="EC" id="6.3.3.2" evidence="5"/>
<dbReference type="AlphaFoldDB" id="A0A370CIB5"/>
<reference evidence="6 7" key="1">
    <citation type="journal article" date="2017" name="Int. J. Syst. Evol. Microbiol.">
        <title>Aquarickettsiella crustaci n. gen. n. sp. (Gammaproteobacteria: Legionellales: Coxiellaceae); a bacterial pathogen of the freshwater crustacean: Gammarus fossarum (Malacostraca: Amphipoda).</title>
        <authorList>
            <person name="Bojko J."/>
            <person name="Dunn A.M."/>
            <person name="Stebbing P.D."/>
            <person name="Van Aerle R."/>
            <person name="Bacela-Spychalska K."/>
            <person name="Bean T.P."/>
            <person name="Stentiford G.D."/>
        </authorList>
    </citation>
    <scope>NUCLEOTIDE SEQUENCE [LARGE SCALE GENOMIC DNA]</scope>
    <source>
        <strain evidence="6">RA15029</strain>
    </source>
</reference>
<comment type="caution">
    <text evidence="6">The sequence shown here is derived from an EMBL/GenBank/DDBJ whole genome shotgun (WGS) entry which is preliminary data.</text>
</comment>
<feature type="binding site" evidence="4">
    <location>
        <begin position="4"/>
        <end position="8"/>
    </location>
    <ligand>
        <name>ATP</name>
        <dbReference type="ChEBI" id="CHEBI:30616"/>
    </ligand>
</feature>
<name>A0A370CIB5_9COXI</name>
<comment type="cofactor">
    <cofactor evidence="5">
        <name>Mg(2+)</name>
        <dbReference type="ChEBI" id="CHEBI:18420"/>
    </cofactor>
</comment>
<organism evidence="6 7">
    <name type="scientific">Candidatus Aquirickettsiella gammari</name>
    <dbReference type="NCBI Taxonomy" id="2016198"/>
    <lineage>
        <taxon>Bacteria</taxon>
        <taxon>Pseudomonadati</taxon>
        <taxon>Pseudomonadota</taxon>
        <taxon>Gammaproteobacteria</taxon>
        <taxon>Legionellales</taxon>
        <taxon>Coxiellaceae</taxon>
        <taxon>Candidatus Aquirickettsiella</taxon>
    </lineage>
</organism>
<dbReference type="Pfam" id="PF01812">
    <property type="entry name" value="5-FTHF_cyc-lig"/>
    <property type="match status" value="1"/>
</dbReference>
<feature type="binding site" evidence="4">
    <location>
        <begin position="132"/>
        <end position="140"/>
    </location>
    <ligand>
        <name>ATP</name>
        <dbReference type="ChEBI" id="CHEBI:30616"/>
    </ligand>
</feature>
<sequence length="193" mass="22289">MPDRQALRKRLLRQRSQLDRIQQISASARITEQLSQHSLFLTRHAIATYIPIHREIDPSALIKPAWQDHKRCYLPILQGQQLIFGAYQADMRFKKNRFNIPEPIDSTCALIAPEALDLVLVPLVGFTVQGQRLGMGAGFYDRSFAFLLKQARPTRPFLLGLAYEWQKLAAFSEKSWDVPLNAVLTEEKFYFCR</sequence>
<dbReference type="GO" id="GO:0035999">
    <property type="term" value="P:tetrahydrofolate interconversion"/>
    <property type="evidence" value="ECO:0007669"/>
    <property type="project" value="TreeGrafter"/>
</dbReference>
<dbReference type="NCBIfam" id="TIGR02727">
    <property type="entry name" value="MTHFS_bact"/>
    <property type="match status" value="1"/>
</dbReference>
<dbReference type="Proteomes" id="UP000226429">
    <property type="component" value="Unassembled WGS sequence"/>
</dbReference>
<keyword evidence="3 4" id="KW-0067">ATP-binding</keyword>
<evidence type="ECO:0000256" key="1">
    <source>
        <dbReference type="ARBA" id="ARBA00010638"/>
    </source>
</evidence>
<evidence type="ECO:0000313" key="6">
    <source>
        <dbReference type="EMBL" id="RDH40046.1"/>
    </source>
</evidence>
<comment type="catalytic activity">
    <reaction evidence="5">
        <text>(6S)-5-formyl-5,6,7,8-tetrahydrofolate + ATP = (6R)-5,10-methenyltetrahydrofolate + ADP + phosphate</text>
        <dbReference type="Rhea" id="RHEA:10488"/>
        <dbReference type="ChEBI" id="CHEBI:30616"/>
        <dbReference type="ChEBI" id="CHEBI:43474"/>
        <dbReference type="ChEBI" id="CHEBI:57455"/>
        <dbReference type="ChEBI" id="CHEBI:57457"/>
        <dbReference type="ChEBI" id="CHEBI:456216"/>
        <dbReference type="EC" id="6.3.3.2"/>
    </reaction>
</comment>